<evidence type="ECO:0000313" key="1">
    <source>
        <dbReference type="EMBL" id="KTC84945.1"/>
    </source>
</evidence>
<reference evidence="1 2" key="1">
    <citation type="submission" date="2015-11" db="EMBL/GenBank/DDBJ databases">
        <title>Genomic analysis of 38 Legionella species identifies large and diverse effector repertoires.</title>
        <authorList>
            <person name="Burstein D."/>
            <person name="Amaro F."/>
            <person name="Zusman T."/>
            <person name="Lifshitz Z."/>
            <person name="Cohen O."/>
            <person name="Gilbert J.A."/>
            <person name="Pupko T."/>
            <person name="Shuman H.A."/>
            <person name="Segal G."/>
        </authorList>
    </citation>
    <scope>NUCLEOTIDE SEQUENCE [LARGE SCALE GENOMIC DNA]</scope>
    <source>
        <strain evidence="1 2">ATCC 43878</strain>
    </source>
</reference>
<accession>A0A0W0SNX9</accession>
<dbReference type="CDD" id="cd10548">
    <property type="entry name" value="cupin_CDO"/>
    <property type="match status" value="1"/>
</dbReference>
<organism evidence="1 2">
    <name type="scientific">Legionella brunensis</name>
    <dbReference type="NCBI Taxonomy" id="29422"/>
    <lineage>
        <taxon>Bacteria</taxon>
        <taxon>Pseudomonadati</taxon>
        <taxon>Pseudomonadota</taxon>
        <taxon>Gammaproteobacteria</taxon>
        <taxon>Legionellales</taxon>
        <taxon>Legionellaceae</taxon>
        <taxon>Legionella</taxon>
    </lineage>
</organism>
<proteinExistence type="predicted"/>
<dbReference type="OrthoDB" id="7059163at2"/>
<comment type="caution">
    <text evidence="1">The sequence shown here is derived from an EMBL/GenBank/DDBJ whole genome shotgun (WGS) entry which is preliminary data.</text>
</comment>
<dbReference type="RefSeq" id="WP_058441235.1">
    <property type="nucleotide sequence ID" value="NZ_CAAAHU010000006.1"/>
</dbReference>
<name>A0A0W0SNX9_9GAMM</name>
<dbReference type="Gene3D" id="2.60.120.10">
    <property type="entry name" value="Jelly Rolls"/>
    <property type="match status" value="1"/>
</dbReference>
<sequence length="189" mass="21866">MNNATPQKLIPLVQELRALKILEHDDTSNIARVSAILSSWVSRDDWLEEHYFEVDTVQGFTSWLLHEEPDHSLAINLLTWEPKREITPHDHNTWGVVGCIRGIEENYFWTRLDDGSKPGYAKIKRENNFLRCFPGDIIRLAADDIHSVINISDSVGISLHVYGKNLNYTNRSKYDPINNKFEPFIIDFS</sequence>
<dbReference type="Proteomes" id="UP000054742">
    <property type="component" value="Unassembled WGS sequence"/>
</dbReference>
<keyword evidence="2" id="KW-1185">Reference proteome</keyword>
<dbReference type="InterPro" id="IPR011051">
    <property type="entry name" value="RmlC_Cupin_sf"/>
</dbReference>
<dbReference type="SUPFAM" id="SSF51182">
    <property type="entry name" value="RmlC-like cupins"/>
    <property type="match status" value="1"/>
</dbReference>
<dbReference type="EMBL" id="LNXV01000008">
    <property type="protein sequence ID" value="KTC84945.1"/>
    <property type="molecule type" value="Genomic_DNA"/>
</dbReference>
<evidence type="ECO:0000313" key="2">
    <source>
        <dbReference type="Proteomes" id="UP000054742"/>
    </source>
</evidence>
<dbReference type="InterPro" id="IPR014710">
    <property type="entry name" value="RmlC-like_jellyroll"/>
</dbReference>
<protein>
    <submittedName>
        <fullName evidence="1">Putative Cupin region protein</fullName>
    </submittedName>
</protein>
<dbReference type="STRING" id="29422.Lbru_1160"/>
<gene>
    <name evidence="1" type="ORF">Lbru_1160</name>
</gene>
<dbReference type="PATRIC" id="fig|29422.6.peg.1221"/>
<dbReference type="AlphaFoldDB" id="A0A0W0SNX9"/>